<keyword evidence="1" id="KW-0472">Membrane</keyword>
<feature type="transmembrane region" description="Helical" evidence="1">
    <location>
        <begin position="114"/>
        <end position="130"/>
    </location>
</feature>
<name>A0A1S6IR40_9LACT</name>
<evidence type="ECO:0000313" key="3">
    <source>
        <dbReference type="Proteomes" id="UP000188993"/>
    </source>
</evidence>
<evidence type="ECO:0000313" key="2">
    <source>
        <dbReference type="EMBL" id="AQS54017.1"/>
    </source>
</evidence>
<protein>
    <submittedName>
        <fullName evidence="2">Uncharacterized protein</fullName>
    </submittedName>
</protein>
<dbReference type="EMBL" id="CP019728">
    <property type="protein sequence ID" value="AQS54017.1"/>
    <property type="molecule type" value="Genomic_DNA"/>
</dbReference>
<feature type="transmembrane region" description="Helical" evidence="1">
    <location>
        <begin position="12"/>
        <end position="29"/>
    </location>
</feature>
<dbReference type="Proteomes" id="UP000188993">
    <property type="component" value="Chromosome"/>
</dbReference>
<feature type="transmembrane region" description="Helical" evidence="1">
    <location>
        <begin position="35"/>
        <end position="60"/>
    </location>
</feature>
<proteinExistence type="predicted"/>
<dbReference type="KEGG" id="jda:BW727_101651"/>
<keyword evidence="1" id="KW-0812">Transmembrane</keyword>
<keyword evidence="1" id="KW-1133">Transmembrane helix</keyword>
<dbReference type="RefSeq" id="WP_149025744.1">
    <property type="nucleotide sequence ID" value="NZ_BBYN01000030.1"/>
</dbReference>
<organism evidence="2 3">
    <name type="scientific">Jeotgalibaca dankookensis</name>
    <dbReference type="NCBI Taxonomy" id="708126"/>
    <lineage>
        <taxon>Bacteria</taxon>
        <taxon>Bacillati</taxon>
        <taxon>Bacillota</taxon>
        <taxon>Bacilli</taxon>
        <taxon>Lactobacillales</taxon>
        <taxon>Carnobacteriaceae</taxon>
        <taxon>Jeotgalibaca</taxon>
    </lineage>
</organism>
<gene>
    <name evidence="2" type="ORF">BW727_101651</name>
</gene>
<dbReference type="AlphaFoldDB" id="A0A1S6IR40"/>
<evidence type="ECO:0000256" key="1">
    <source>
        <dbReference type="SAM" id="Phobius"/>
    </source>
</evidence>
<accession>A0A1S6IR40</accession>
<sequence>MNKEGNQNRNSIDYFGLVGIILWYLTYLVRKTGWITTYSFLSLFWNVPNLAFAWVLTAMLKQLYQPAFSKTPLITTPLTIKKYFYICLLVVIGAVMNEVIFSVFQEIAVDRDDLLATLIAQVTIFIIPVLRKEIY</sequence>
<dbReference type="STRING" id="708126.BW727_101651"/>
<feature type="transmembrane region" description="Helical" evidence="1">
    <location>
        <begin position="83"/>
        <end position="108"/>
    </location>
</feature>
<reference evidence="2 3" key="1">
    <citation type="journal article" date="2014" name="Int. J. Syst. Evol. Microbiol.">
        <title>Jeotgalibaca dankookensis gen. nov., sp. nov., a member of the family Carnobacteriaceae, isolated from seujeot (Korean traditional food).</title>
        <authorList>
            <person name="Lee D.G."/>
            <person name="Trujillo M.E."/>
            <person name="Kang H."/>
            <person name="Ahn T.Y."/>
        </authorList>
    </citation>
    <scope>NUCLEOTIDE SEQUENCE [LARGE SCALE GENOMIC DNA]</scope>
    <source>
        <strain evidence="2 3">EX-07</strain>
    </source>
</reference>
<keyword evidence="3" id="KW-1185">Reference proteome</keyword>